<accession>A0A5B0WS03</accession>
<dbReference type="CDD" id="cd06121">
    <property type="entry name" value="cupin_YML079wp"/>
    <property type="match status" value="1"/>
</dbReference>
<dbReference type="AlphaFoldDB" id="A0A5B0WS03"/>
<reference evidence="2 3" key="1">
    <citation type="submission" date="2019-09" db="EMBL/GenBank/DDBJ databases">
        <authorList>
            <person name="Chen X.-Y."/>
        </authorList>
    </citation>
    <scope>NUCLEOTIDE SEQUENCE [LARGE SCALE GENOMIC DNA]</scope>
    <source>
        <strain evidence="2 3">NY5</strain>
    </source>
</reference>
<organism evidence="2 3">
    <name type="scientific">Pseudohalioglobus sediminis</name>
    <dbReference type="NCBI Taxonomy" id="2606449"/>
    <lineage>
        <taxon>Bacteria</taxon>
        <taxon>Pseudomonadati</taxon>
        <taxon>Pseudomonadota</taxon>
        <taxon>Gammaproteobacteria</taxon>
        <taxon>Cellvibrionales</taxon>
        <taxon>Halieaceae</taxon>
        <taxon>Pseudohalioglobus</taxon>
    </lineage>
</organism>
<evidence type="ECO:0000313" key="2">
    <source>
        <dbReference type="EMBL" id="KAA1189115.1"/>
    </source>
</evidence>
<dbReference type="EMBL" id="VTUX01000008">
    <property type="protein sequence ID" value="KAA1189115.1"/>
    <property type="molecule type" value="Genomic_DNA"/>
</dbReference>
<dbReference type="PANTHER" id="PTHR33387:SF3">
    <property type="entry name" value="DUF985 DOMAIN-CONTAINING PROTEIN"/>
    <property type="match status" value="1"/>
</dbReference>
<dbReference type="SUPFAM" id="SSF51182">
    <property type="entry name" value="RmlC-like cupins"/>
    <property type="match status" value="1"/>
</dbReference>
<protein>
    <submittedName>
        <fullName evidence="2">Cupin domain-containing protein</fullName>
    </submittedName>
</protein>
<gene>
    <name evidence="2" type="ORF">F0M18_15675</name>
</gene>
<comment type="caution">
    <text evidence="2">The sequence shown here is derived from an EMBL/GenBank/DDBJ whole genome shotgun (WGS) entry which is preliminary data.</text>
</comment>
<dbReference type="InterPro" id="IPR039935">
    <property type="entry name" value="YML079W-like"/>
</dbReference>
<evidence type="ECO:0000313" key="3">
    <source>
        <dbReference type="Proteomes" id="UP000323708"/>
    </source>
</evidence>
<evidence type="ECO:0000259" key="1">
    <source>
        <dbReference type="Pfam" id="PF06172"/>
    </source>
</evidence>
<dbReference type="InterPro" id="IPR009327">
    <property type="entry name" value="Cupin_DUF985"/>
</dbReference>
<dbReference type="Gene3D" id="2.60.120.10">
    <property type="entry name" value="Jelly Rolls"/>
    <property type="match status" value="1"/>
</dbReference>
<dbReference type="PANTHER" id="PTHR33387">
    <property type="entry name" value="RMLC-LIKE JELLY ROLL FOLD PROTEIN"/>
    <property type="match status" value="1"/>
</dbReference>
<proteinExistence type="predicted"/>
<name>A0A5B0WS03_9GAMM</name>
<sequence length="164" mass="18517">MNDPDSAALIERLGLEPHVEGGYFRRTFQADHRECVDQGDGPRFTMTSIYYMLTRESPVGRWHLNRSDIVHYFHLGSPVSYYLIDAEGRLETVELGPDLEAGQQLQLTVRGGMWKASHLQAGEYGLISEAVAPGFDDQDMQLGEEASLLRAFPQHHELIRAFTP</sequence>
<dbReference type="Proteomes" id="UP000323708">
    <property type="component" value="Unassembled WGS sequence"/>
</dbReference>
<dbReference type="RefSeq" id="WP_149612413.1">
    <property type="nucleotide sequence ID" value="NZ_VTUX01000008.1"/>
</dbReference>
<dbReference type="Pfam" id="PF06172">
    <property type="entry name" value="Cupin_5"/>
    <property type="match status" value="1"/>
</dbReference>
<dbReference type="InterPro" id="IPR011051">
    <property type="entry name" value="RmlC_Cupin_sf"/>
</dbReference>
<feature type="domain" description="DUF985" evidence="1">
    <location>
        <begin position="8"/>
        <end position="142"/>
    </location>
</feature>
<keyword evidence="3" id="KW-1185">Reference proteome</keyword>
<dbReference type="InterPro" id="IPR014710">
    <property type="entry name" value="RmlC-like_jellyroll"/>
</dbReference>